<dbReference type="PANTHER" id="PTHR45947">
    <property type="entry name" value="SULFOQUINOVOSYL TRANSFERASE SQD2"/>
    <property type="match status" value="1"/>
</dbReference>
<dbReference type="EMBL" id="FOOQ01000003">
    <property type="protein sequence ID" value="SFG73077.1"/>
    <property type="molecule type" value="Genomic_DNA"/>
</dbReference>
<dbReference type="Gene3D" id="3.40.50.2000">
    <property type="entry name" value="Glycogen Phosphorylase B"/>
    <property type="match status" value="2"/>
</dbReference>
<accession>A0A1I2UBR1</accession>
<dbReference type="Proteomes" id="UP000198876">
    <property type="component" value="Unassembled WGS sequence"/>
</dbReference>
<dbReference type="RefSeq" id="WP_092893197.1">
    <property type="nucleotide sequence ID" value="NZ_FOOQ01000003.1"/>
</dbReference>
<reference evidence="3" key="1">
    <citation type="submission" date="2016-10" db="EMBL/GenBank/DDBJ databases">
        <authorList>
            <person name="Varghese N."/>
            <person name="Submissions S."/>
        </authorList>
    </citation>
    <scope>NUCLEOTIDE SEQUENCE [LARGE SCALE GENOMIC DNA]</scope>
    <source>
        <strain evidence="3">CGMCC 1.7739</strain>
    </source>
</reference>
<dbReference type="SUPFAM" id="SSF53756">
    <property type="entry name" value="UDP-Glycosyltransferase/glycogen phosphorylase"/>
    <property type="match status" value="1"/>
</dbReference>
<sequence>MKVLFLPDFTDGNPYQRRLSEGLSAEDVDVTLASGYPLSTLRTALKTRPDIVHVHWIAPFLVGDSILASLLKSVVFVLSTLLAKLLGVRVVWTVHNLLEHERRRPRFELFWRRLYARLADEIIVHCEAARDSVVEQYRLPTDSRVHVIPHGHYCSAHENTVSRGEARERLGVERDSTVFLYLGQIRPYKQIPRLVDTVRSLESPDVRLLVAGKPTDESLARAIEASAEGDSRIATELSYIPEEEVQTYFNAADAVVLPYRDILTSGSAVLSMSFGKPVVGPRTGCLPELLRTQPELLYDPDSESLDAALVRALDADLDLIGDRNYERVTELDWGGIAARTRDAYQRTRT</sequence>
<keyword evidence="2" id="KW-0808">Transferase</keyword>
<evidence type="ECO:0000259" key="1">
    <source>
        <dbReference type="Pfam" id="PF13439"/>
    </source>
</evidence>
<evidence type="ECO:0000313" key="2">
    <source>
        <dbReference type="EMBL" id="SFG73077.1"/>
    </source>
</evidence>
<evidence type="ECO:0000313" key="3">
    <source>
        <dbReference type="Proteomes" id="UP000198876"/>
    </source>
</evidence>
<dbReference type="Pfam" id="PF13439">
    <property type="entry name" value="Glyco_transf_4"/>
    <property type="match status" value="1"/>
</dbReference>
<dbReference type="AlphaFoldDB" id="A0A1I2UBR1"/>
<dbReference type="InterPro" id="IPR028098">
    <property type="entry name" value="Glyco_trans_4-like_N"/>
</dbReference>
<protein>
    <submittedName>
        <fullName evidence="2">Glycosyltransferase involved in cell wall bisynthesis</fullName>
    </submittedName>
</protein>
<dbReference type="GO" id="GO:0016757">
    <property type="term" value="F:glycosyltransferase activity"/>
    <property type="evidence" value="ECO:0007669"/>
    <property type="project" value="TreeGrafter"/>
</dbReference>
<feature type="domain" description="Glycosyltransferase subfamily 4-like N-terminal" evidence="1">
    <location>
        <begin position="39"/>
        <end position="151"/>
    </location>
</feature>
<organism evidence="2 3">
    <name type="scientific">Halopelagius inordinatus</name>
    <dbReference type="NCBI Taxonomy" id="553467"/>
    <lineage>
        <taxon>Archaea</taxon>
        <taxon>Methanobacteriati</taxon>
        <taxon>Methanobacteriota</taxon>
        <taxon>Stenosarchaea group</taxon>
        <taxon>Halobacteria</taxon>
        <taxon>Halobacteriales</taxon>
        <taxon>Haloferacaceae</taxon>
    </lineage>
</organism>
<dbReference type="Pfam" id="PF13692">
    <property type="entry name" value="Glyco_trans_1_4"/>
    <property type="match status" value="1"/>
</dbReference>
<dbReference type="OrthoDB" id="132546at2157"/>
<proteinExistence type="predicted"/>
<dbReference type="InterPro" id="IPR050194">
    <property type="entry name" value="Glycosyltransferase_grp1"/>
</dbReference>
<keyword evidence="3" id="KW-1185">Reference proteome</keyword>
<gene>
    <name evidence="2" type="ORF">SAMN04488063_2813</name>
</gene>
<dbReference type="PANTHER" id="PTHR45947:SF3">
    <property type="entry name" value="SULFOQUINOVOSYL TRANSFERASE SQD2"/>
    <property type="match status" value="1"/>
</dbReference>
<name>A0A1I2UBR1_9EURY</name>
<dbReference type="STRING" id="553467.SAMN04488063_2813"/>